<evidence type="ECO:0000256" key="2">
    <source>
        <dbReference type="ARBA" id="ARBA00005632"/>
    </source>
</evidence>
<organism evidence="9 10">
    <name type="scientific">Peribacillus frigoritolerans</name>
    <dbReference type="NCBI Taxonomy" id="450367"/>
    <lineage>
        <taxon>Bacteria</taxon>
        <taxon>Bacillati</taxon>
        <taxon>Bacillota</taxon>
        <taxon>Bacilli</taxon>
        <taxon>Bacillales</taxon>
        <taxon>Bacillaceae</taxon>
        <taxon>Peribacillus</taxon>
    </lineage>
</organism>
<dbReference type="GO" id="GO:0005886">
    <property type="term" value="C:plasma membrane"/>
    <property type="evidence" value="ECO:0007669"/>
    <property type="project" value="UniProtKB-SubCell"/>
</dbReference>
<dbReference type="AlphaFoldDB" id="A0AAJ1VBY3"/>
<dbReference type="InterPro" id="IPR009315">
    <property type="entry name" value="P_starv_induced_PsiE"/>
</dbReference>
<comment type="caution">
    <text evidence="9">The sequence shown here is derived from an EMBL/GenBank/DDBJ whole genome shotgun (WGS) entry which is preliminary data.</text>
</comment>
<dbReference type="Pfam" id="PF06146">
    <property type="entry name" value="PsiE"/>
    <property type="match status" value="1"/>
</dbReference>
<evidence type="ECO:0000256" key="7">
    <source>
        <dbReference type="ARBA" id="ARBA00023136"/>
    </source>
</evidence>
<dbReference type="PANTHER" id="PTHR37819">
    <property type="entry name" value="PROTEIN PSIE"/>
    <property type="match status" value="1"/>
</dbReference>
<feature type="transmembrane region" description="Helical" evidence="8">
    <location>
        <begin position="67"/>
        <end position="85"/>
    </location>
</feature>
<feature type="transmembrane region" description="Helical" evidence="8">
    <location>
        <begin position="38"/>
        <end position="60"/>
    </location>
</feature>
<dbReference type="InterPro" id="IPR020948">
    <property type="entry name" value="P_starv_induced_PsiE-like"/>
</dbReference>
<dbReference type="PIRSF" id="PIRSF029598">
    <property type="entry name" value="PsiE"/>
    <property type="match status" value="1"/>
</dbReference>
<name>A0AAJ1VBY3_9BACI</name>
<evidence type="ECO:0000313" key="10">
    <source>
        <dbReference type="Proteomes" id="UP001238973"/>
    </source>
</evidence>
<evidence type="ECO:0000256" key="6">
    <source>
        <dbReference type="ARBA" id="ARBA00022989"/>
    </source>
</evidence>
<sequence>MVLNTSLIILSFILIYFLFRQLYYISNDIYWANKDVHGIFSKILIFFLYFGFISMIVQYFREDYHFPLRYLIYIGITATIRFIIVNNENSIQTLWLAAVVFVLTISYLMLPHPEAKND</sequence>
<reference evidence="9" key="1">
    <citation type="submission" date="2023-06" db="EMBL/GenBank/DDBJ databases">
        <title>Comparative genomics of Bacillaceae isolates and their secondary metabolite potential.</title>
        <authorList>
            <person name="Song L."/>
            <person name="Nielsen L.J."/>
            <person name="Mohite O."/>
            <person name="Xu X."/>
            <person name="Weber T."/>
            <person name="Kovacs A.T."/>
        </authorList>
    </citation>
    <scope>NUCLEOTIDE SEQUENCE</scope>
    <source>
        <strain evidence="9">G1S1</strain>
    </source>
</reference>
<dbReference type="EMBL" id="JAUCFI010000003">
    <property type="protein sequence ID" value="MDM5284115.1"/>
    <property type="molecule type" value="Genomic_DNA"/>
</dbReference>
<comment type="similarity">
    <text evidence="2">Belongs to the PsiE family.</text>
</comment>
<evidence type="ECO:0000313" key="9">
    <source>
        <dbReference type="EMBL" id="MDM5284115.1"/>
    </source>
</evidence>
<comment type="subcellular location">
    <subcellularLocation>
        <location evidence="1">Cell inner membrane</location>
        <topology evidence="1">Multi-pass membrane protein</topology>
    </subcellularLocation>
</comment>
<gene>
    <name evidence="9" type="ORF">QUF85_12485</name>
</gene>
<evidence type="ECO:0000256" key="1">
    <source>
        <dbReference type="ARBA" id="ARBA00004429"/>
    </source>
</evidence>
<keyword evidence="6 8" id="KW-1133">Transmembrane helix</keyword>
<evidence type="ECO:0000256" key="4">
    <source>
        <dbReference type="ARBA" id="ARBA00022475"/>
    </source>
</evidence>
<feature type="transmembrane region" description="Helical" evidence="8">
    <location>
        <begin position="7"/>
        <end position="26"/>
    </location>
</feature>
<evidence type="ECO:0000256" key="3">
    <source>
        <dbReference type="ARBA" id="ARBA00021903"/>
    </source>
</evidence>
<keyword evidence="7 8" id="KW-0472">Membrane</keyword>
<protein>
    <recommendedName>
        <fullName evidence="3">Protein PsiE</fullName>
    </recommendedName>
</protein>
<dbReference type="GO" id="GO:0016036">
    <property type="term" value="P:cellular response to phosphate starvation"/>
    <property type="evidence" value="ECO:0007669"/>
    <property type="project" value="InterPro"/>
</dbReference>
<keyword evidence="4" id="KW-1003">Cell membrane</keyword>
<proteinExistence type="inferred from homology"/>
<evidence type="ECO:0000256" key="5">
    <source>
        <dbReference type="ARBA" id="ARBA00022692"/>
    </source>
</evidence>
<dbReference type="PANTHER" id="PTHR37819:SF1">
    <property type="entry name" value="PROTEIN PSIE"/>
    <property type="match status" value="1"/>
</dbReference>
<accession>A0AAJ1VBY3</accession>
<keyword evidence="5 8" id="KW-0812">Transmembrane</keyword>
<dbReference type="Proteomes" id="UP001238973">
    <property type="component" value="Unassembled WGS sequence"/>
</dbReference>
<evidence type="ECO:0000256" key="8">
    <source>
        <dbReference type="SAM" id="Phobius"/>
    </source>
</evidence>
<feature type="transmembrane region" description="Helical" evidence="8">
    <location>
        <begin position="91"/>
        <end position="110"/>
    </location>
</feature>
<dbReference type="RefSeq" id="WP_289351519.1">
    <property type="nucleotide sequence ID" value="NZ_JAUCFI010000003.1"/>
</dbReference>